<feature type="region of interest" description="Disordered" evidence="1">
    <location>
        <begin position="1"/>
        <end position="30"/>
    </location>
</feature>
<feature type="transmembrane region" description="Helical" evidence="2">
    <location>
        <begin position="139"/>
        <end position="160"/>
    </location>
</feature>
<name>A0A9Q3VLG6_9ACTN</name>
<keyword evidence="2" id="KW-0812">Transmembrane</keyword>
<feature type="transmembrane region" description="Helical" evidence="2">
    <location>
        <begin position="85"/>
        <end position="118"/>
    </location>
</feature>
<organism evidence="3 4">
    <name type="scientific">Streptomyces guryensis</name>
    <dbReference type="NCBI Taxonomy" id="2886947"/>
    <lineage>
        <taxon>Bacteria</taxon>
        <taxon>Bacillati</taxon>
        <taxon>Actinomycetota</taxon>
        <taxon>Actinomycetes</taxon>
        <taxon>Kitasatosporales</taxon>
        <taxon>Streptomycetaceae</taxon>
        <taxon>Streptomyces</taxon>
    </lineage>
</organism>
<protein>
    <submittedName>
        <fullName evidence="3">Uncharacterized protein</fullName>
    </submittedName>
</protein>
<dbReference type="EMBL" id="JAJSBI010000003">
    <property type="protein sequence ID" value="MCD9873458.1"/>
    <property type="molecule type" value="Genomic_DNA"/>
</dbReference>
<keyword evidence="2" id="KW-1133">Transmembrane helix</keyword>
<sequence>MSTAFVPQQPQPTTPAGAPPTPPPTPPHASEATRLLCAGTYLDSGYRDRVIEELHLNEQRIVAPSLGFDAARVLAHALRARRQELLWAGAIIGLWVVGSALSAGLLLFFLWPSVLLALAPWVRGRGERPPVYRRIAAFLVRWWGRTFFAVVLFLIVVAAFGGGSNDSSSYGSYGSDYGYSDSPSAGDVFSPNNIADAIRPWQAWLTLAVFALIAWCVHAQRHQFSRALAAELSPQRFPDAASDPAEQAENARFQRLKQRIRVEQHAPLVMYHEARPFCGAGAAYNTWVLAVELRRDELKKQQPLSNRAVLERVRPLLEQLRVPAEYAGPGVRDRLRWLEIDECVFLPAEGLLTRDQAPYTPQAFEDHRARAVEEGAEKRRHFLRIRVGGWEEELVVTVFVRIHTQGRMLMLEIAPHVLTPVRQDFKDADRTAHRFRNNNVLGKAAGAVVLVPGSAGRSLAQLGRGLVYVWRLLTGGYAGALPDGPALSVRELGSVTAGSLFQEMDVARYLKSVQDRVAGGVRAALAEAGYETGEFMQKIVNISNGDVNIGNISGSNNSIAAGMQNSASSSSSSGSNVSGGASPQKGADSNGQ</sequence>
<proteinExistence type="predicted"/>
<keyword evidence="4" id="KW-1185">Reference proteome</keyword>
<dbReference type="RefSeq" id="WP_232647509.1">
    <property type="nucleotide sequence ID" value="NZ_JAJSBI010000003.1"/>
</dbReference>
<feature type="compositionally biased region" description="Low complexity" evidence="1">
    <location>
        <begin position="560"/>
        <end position="582"/>
    </location>
</feature>
<feature type="region of interest" description="Disordered" evidence="1">
    <location>
        <begin position="560"/>
        <end position="592"/>
    </location>
</feature>
<evidence type="ECO:0000313" key="4">
    <source>
        <dbReference type="Proteomes" id="UP001108029"/>
    </source>
</evidence>
<accession>A0A9Q3VLG6</accession>
<gene>
    <name evidence="3" type="ORF">LJ657_07210</name>
</gene>
<dbReference type="Proteomes" id="UP001108029">
    <property type="component" value="Unassembled WGS sequence"/>
</dbReference>
<keyword evidence="2" id="KW-0472">Membrane</keyword>
<feature type="compositionally biased region" description="Pro residues" evidence="1">
    <location>
        <begin position="9"/>
        <end position="27"/>
    </location>
</feature>
<feature type="transmembrane region" description="Helical" evidence="2">
    <location>
        <begin position="201"/>
        <end position="218"/>
    </location>
</feature>
<comment type="caution">
    <text evidence="3">The sequence shown here is derived from an EMBL/GenBank/DDBJ whole genome shotgun (WGS) entry which is preliminary data.</text>
</comment>
<evidence type="ECO:0000256" key="2">
    <source>
        <dbReference type="SAM" id="Phobius"/>
    </source>
</evidence>
<evidence type="ECO:0000313" key="3">
    <source>
        <dbReference type="EMBL" id="MCD9873458.1"/>
    </source>
</evidence>
<dbReference type="AlphaFoldDB" id="A0A9Q3VLG6"/>
<evidence type="ECO:0000256" key="1">
    <source>
        <dbReference type="SAM" id="MobiDB-lite"/>
    </source>
</evidence>
<reference evidence="3" key="1">
    <citation type="submission" date="2021-12" db="EMBL/GenBank/DDBJ databases">
        <authorList>
            <person name="Lee J.-H."/>
            <person name="Kim S.-B."/>
        </authorList>
    </citation>
    <scope>NUCLEOTIDE SEQUENCE</scope>
    <source>
        <strain evidence="3">NR30</strain>
    </source>
</reference>